<reference evidence="2 3" key="1">
    <citation type="journal article" date="2014" name="Genome Announc.">
        <title>Draft genome sequences of eight enterohepatic helicobacter species isolated from both laboratory and wild rodents.</title>
        <authorList>
            <person name="Sheh A."/>
            <person name="Shen Z."/>
            <person name="Fox J.G."/>
        </authorList>
    </citation>
    <scope>NUCLEOTIDE SEQUENCE [LARGE SCALE GENOMIC DNA]</scope>
    <source>
        <strain evidence="2 3">MIT-03-7007</strain>
    </source>
</reference>
<dbReference type="InterPro" id="IPR041685">
    <property type="entry name" value="AAA_GajA/Old/RecF-like"/>
</dbReference>
<dbReference type="AlphaFoldDB" id="A0A4V6I6C8"/>
<dbReference type="Pfam" id="PF13175">
    <property type="entry name" value="AAA_15"/>
    <property type="match status" value="1"/>
</dbReference>
<accession>A0A4V6I6C8</accession>
<dbReference type="RefSeq" id="WP_034555299.1">
    <property type="nucleotide sequence ID" value="NZ_JRPC02000045.1"/>
</dbReference>
<keyword evidence="3" id="KW-1185">Reference proteome</keyword>
<dbReference type="EMBL" id="JRPC02000045">
    <property type="protein sequence ID" value="TLE13383.1"/>
    <property type="molecule type" value="Genomic_DNA"/>
</dbReference>
<dbReference type="SUPFAM" id="SSF52540">
    <property type="entry name" value="P-loop containing nucleoside triphosphate hydrolases"/>
    <property type="match status" value="1"/>
</dbReference>
<dbReference type="PANTHER" id="PTHR43581:SF4">
    <property type="entry name" value="ATP_GTP PHOSPHATASE"/>
    <property type="match status" value="1"/>
</dbReference>
<gene>
    <name evidence="2" type="ORF">LS72_010010</name>
</gene>
<dbReference type="InterPro" id="IPR051396">
    <property type="entry name" value="Bact_Antivir_Def_Nuclease"/>
</dbReference>
<dbReference type="PANTHER" id="PTHR43581">
    <property type="entry name" value="ATP/GTP PHOSPHATASE"/>
    <property type="match status" value="1"/>
</dbReference>
<evidence type="ECO:0000259" key="1">
    <source>
        <dbReference type="Pfam" id="PF13175"/>
    </source>
</evidence>
<evidence type="ECO:0000313" key="3">
    <source>
        <dbReference type="Proteomes" id="UP000029920"/>
    </source>
</evidence>
<name>A0A4V6I6C8_9HELI</name>
<evidence type="ECO:0000313" key="2">
    <source>
        <dbReference type="EMBL" id="TLE13383.1"/>
    </source>
</evidence>
<dbReference type="InterPro" id="IPR027417">
    <property type="entry name" value="P-loop_NTPase"/>
</dbReference>
<comment type="caution">
    <text evidence="2">The sequence shown here is derived from an EMBL/GenBank/DDBJ whole genome shotgun (WGS) entry which is preliminary data.</text>
</comment>
<protein>
    <recommendedName>
        <fullName evidence="1">Endonuclease GajA/Old nuclease/RecF-like AAA domain-containing protein</fullName>
    </recommendedName>
</protein>
<dbReference type="Gene3D" id="3.40.50.300">
    <property type="entry name" value="P-loop containing nucleotide triphosphate hydrolases"/>
    <property type="match status" value="1"/>
</dbReference>
<sequence>MKIKLEKTDLEFGDLTLICGENNAERIYIRGSFSDTFSLGFERASEIHSIEVNTFKKIAKNKSFIAKGEQENPLYKEIISLFRQILGGKFIVTDDIEFLPRLSKETIPLKEISHFVCSLCLLDYYIFNMVKIGETLIIDEPELHLHPKNQILMARLLVLLVNASVKVIITTHSDYIVRELSNCIMLDNLSEAQIQSLKKQGYSKEYALPSKRVKAYLVENIKGKNTLREVKITQEQGIFMETFDEPIDSQNENQGLIFEEAMRSNIHKNPKLLGDTK</sequence>
<dbReference type="Proteomes" id="UP000029920">
    <property type="component" value="Unassembled WGS sequence"/>
</dbReference>
<organism evidence="2 3">
    <name type="scientific">Helicobacter apodemus</name>
    <dbReference type="NCBI Taxonomy" id="135569"/>
    <lineage>
        <taxon>Bacteria</taxon>
        <taxon>Pseudomonadati</taxon>
        <taxon>Campylobacterota</taxon>
        <taxon>Epsilonproteobacteria</taxon>
        <taxon>Campylobacterales</taxon>
        <taxon>Helicobacteraceae</taxon>
        <taxon>Helicobacter</taxon>
    </lineage>
</organism>
<proteinExistence type="predicted"/>
<feature type="domain" description="Endonuclease GajA/Old nuclease/RecF-like AAA" evidence="1">
    <location>
        <begin position="55"/>
        <end position="177"/>
    </location>
</feature>